<evidence type="ECO:0000256" key="15">
    <source>
        <dbReference type="ARBA" id="ARBA00023136"/>
    </source>
</evidence>
<evidence type="ECO:0000256" key="18">
    <source>
        <dbReference type="RuleBase" id="RU003938"/>
    </source>
</evidence>
<evidence type="ECO:0000256" key="5">
    <source>
        <dbReference type="ARBA" id="ARBA00010185"/>
    </source>
</evidence>
<dbReference type="GO" id="GO:0005886">
    <property type="term" value="C:plasma membrane"/>
    <property type="evidence" value="ECO:0007669"/>
    <property type="project" value="UniProtKB-SubCell"/>
</dbReference>
<keyword evidence="15 19" id="KW-0472">Membrane</keyword>
<gene>
    <name evidence="20" type="primary">cdsA</name>
    <name evidence="20" type="ORF">GCM10007096_21020</name>
</gene>
<feature type="transmembrane region" description="Helical" evidence="19">
    <location>
        <begin position="197"/>
        <end position="215"/>
    </location>
</feature>
<sequence length="262" mass="29016">MKQRIVTGVIAAVIFIAFLVIGHLPFELFTCVMAIIAYYELIAMAKIKQNSIQAILGALAVILVVLNAEVQKVFSYDLVTLFIALALILLIVTVFSRNTFSYDKASFVLFSALYIGFSFMLLSQVRVEQSLLLLLFILVVIWSTDSGAYFIGRQWGKHKLAPHISPNKTIEGMIGGIISALIISGIFQLVANFDDPYTPFKLIVMTLLIAIFGPIGDLAESALKRHYDVKDSGKLLPGHGGVLDRVDSWIFVLPVLYLFQLI</sequence>
<comment type="caution">
    <text evidence="20">The sequence shown here is derived from an EMBL/GenBank/DDBJ whole genome shotgun (WGS) entry which is preliminary data.</text>
</comment>
<dbReference type="EC" id="2.7.7.41" evidence="6 18"/>
<feature type="transmembrane region" description="Helical" evidence="19">
    <location>
        <begin position="131"/>
        <end position="151"/>
    </location>
</feature>
<comment type="catalytic activity">
    <reaction evidence="1 18">
        <text>a 1,2-diacyl-sn-glycero-3-phosphate + CTP + H(+) = a CDP-1,2-diacyl-sn-glycerol + diphosphate</text>
        <dbReference type="Rhea" id="RHEA:16229"/>
        <dbReference type="ChEBI" id="CHEBI:15378"/>
        <dbReference type="ChEBI" id="CHEBI:33019"/>
        <dbReference type="ChEBI" id="CHEBI:37563"/>
        <dbReference type="ChEBI" id="CHEBI:58332"/>
        <dbReference type="ChEBI" id="CHEBI:58608"/>
        <dbReference type="EC" id="2.7.7.41"/>
    </reaction>
</comment>
<keyword evidence="13 19" id="KW-1133">Transmembrane helix</keyword>
<comment type="similarity">
    <text evidence="5 18">Belongs to the CDS family.</text>
</comment>
<evidence type="ECO:0000256" key="14">
    <source>
        <dbReference type="ARBA" id="ARBA00023098"/>
    </source>
</evidence>
<dbReference type="EMBL" id="BMFV01000014">
    <property type="protein sequence ID" value="GGH82114.1"/>
    <property type="molecule type" value="Genomic_DNA"/>
</dbReference>
<keyword evidence="9" id="KW-0444">Lipid biosynthesis</keyword>
<keyword evidence="17" id="KW-1208">Phospholipid metabolism</keyword>
<comment type="pathway">
    <text evidence="4">Lipid metabolism.</text>
</comment>
<reference evidence="20" key="1">
    <citation type="journal article" date="2014" name="Int. J. Syst. Evol. Microbiol.">
        <title>Complete genome sequence of Corynebacterium casei LMG S-19264T (=DSM 44701T), isolated from a smear-ripened cheese.</title>
        <authorList>
            <consortium name="US DOE Joint Genome Institute (JGI-PGF)"/>
            <person name="Walter F."/>
            <person name="Albersmeier A."/>
            <person name="Kalinowski J."/>
            <person name="Ruckert C."/>
        </authorList>
    </citation>
    <scope>NUCLEOTIDE SEQUENCE</scope>
    <source>
        <strain evidence="20">CGMCC 1.12777</strain>
    </source>
</reference>
<accession>A0A8J2ZX05</accession>
<keyword evidence="11 18" id="KW-0812">Transmembrane</keyword>
<organism evidence="20 21">
    <name type="scientific">Pullulanibacillus pueri</name>
    <dbReference type="NCBI Taxonomy" id="1437324"/>
    <lineage>
        <taxon>Bacteria</taxon>
        <taxon>Bacillati</taxon>
        <taxon>Bacillota</taxon>
        <taxon>Bacilli</taxon>
        <taxon>Bacillales</taxon>
        <taxon>Sporolactobacillaceae</taxon>
        <taxon>Pullulanibacillus</taxon>
    </lineage>
</organism>
<feature type="transmembrane region" description="Helical" evidence="19">
    <location>
        <begin position="172"/>
        <end position="191"/>
    </location>
</feature>
<dbReference type="UniPathway" id="UPA00557">
    <property type="reaction ID" value="UER00614"/>
</dbReference>
<keyword evidence="21" id="KW-1185">Reference proteome</keyword>
<evidence type="ECO:0000256" key="11">
    <source>
        <dbReference type="ARBA" id="ARBA00022692"/>
    </source>
</evidence>
<evidence type="ECO:0000256" key="9">
    <source>
        <dbReference type="ARBA" id="ARBA00022516"/>
    </source>
</evidence>
<evidence type="ECO:0000256" key="13">
    <source>
        <dbReference type="ARBA" id="ARBA00022989"/>
    </source>
</evidence>
<evidence type="ECO:0000256" key="17">
    <source>
        <dbReference type="ARBA" id="ARBA00023264"/>
    </source>
</evidence>
<dbReference type="Proteomes" id="UP000656813">
    <property type="component" value="Unassembled WGS sequence"/>
</dbReference>
<evidence type="ECO:0000256" key="2">
    <source>
        <dbReference type="ARBA" id="ARBA00004651"/>
    </source>
</evidence>
<feature type="transmembrane region" description="Helical" evidence="19">
    <location>
        <begin position="74"/>
        <end position="95"/>
    </location>
</feature>
<dbReference type="AlphaFoldDB" id="A0A8J2ZX05"/>
<keyword evidence="14" id="KW-0443">Lipid metabolism</keyword>
<dbReference type="Pfam" id="PF01148">
    <property type="entry name" value="CTP_transf_1"/>
    <property type="match status" value="1"/>
</dbReference>
<keyword evidence="16" id="KW-0594">Phospholipid biosynthesis</keyword>
<evidence type="ECO:0000256" key="10">
    <source>
        <dbReference type="ARBA" id="ARBA00022679"/>
    </source>
</evidence>
<dbReference type="GO" id="GO:0016024">
    <property type="term" value="P:CDP-diacylglycerol biosynthetic process"/>
    <property type="evidence" value="ECO:0007669"/>
    <property type="project" value="UniProtKB-UniPathway"/>
</dbReference>
<dbReference type="InterPro" id="IPR000374">
    <property type="entry name" value="PC_trans"/>
</dbReference>
<feature type="transmembrane region" description="Helical" evidence="19">
    <location>
        <begin position="51"/>
        <end position="68"/>
    </location>
</feature>
<evidence type="ECO:0000256" key="7">
    <source>
        <dbReference type="ARBA" id="ARBA00019373"/>
    </source>
</evidence>
<keyword evidence="12 18" id="KW-0548">Nucleotidyltransferase</keyword>
<dbReference type="RefSeq" id="WP_188497359.1">
    <property type="nucleotide sequence ID" value="NZ_BMFV01000014.1"/>
</dbReference>
<evidence type="ECO:0000256" key="16">
    <source>
        <dbReference type="ARBA" id="ARBA00023209"/>
    </source>
</evidence>
<evidence type="ECO:0000256" key="19">
    <source>
        <dbReference type="SAM" id="Phobius"/>
    </source>
</evidence>
<evidence type="ECO:0000256" key="1">
    <source>
        <dbReference type="ARBA" id="ARBA00001698"/>
    </source>
</evidence>
<comment type="pathway">
    <text evidence="3 18">Phospholipid metabolism; CDP-diacylglycerol biosynthesis; CDP-diacylglycerol from sn-glycerol 3-phosphate: step 3/3.</text>
</comment>
<name>A0A8J2ZX05_9BACL</name>
<evidence type="ECO:0000256" key="8">
    <source>
        <dbReference type="ARBA" id="ARBA00022475"/>
    </source>
</evidence>
<feature type="transmembrane region" description="Helical" evidence="19">
    <location>
        <begin position="107"/>
        <end position="125"/>
    </location>
</feature>
<comment type="subcellular location">
    <subcellularLocation>
        <location evidence="2">Cell membrane</location>
        <topology evidence="2">Multi-pass membrane protein</topology>
    </subcellularLocation>
</comment>
<evidence type="ECO:0000256" key="3">
    <source>
        <dbReference type="ARBA" id="ARBA00005119"/>
    </source>
</evidence>
<evidence type="ECO:0000313" key="21">
    <source>
        <dbReference type="Proteomes" id="UP000656813"/>
    </source>
</evidence>
<keyword evidence="8" id="KW-1003">Cell membrane</keyword>
<dbReference type="PROSITE" id="PS01315">
    <property type="entry name" value="CDS"/>
    <property type="match status" value="1"/>
</dbReference>
<feature type="transmembrane region" description="Helical" evidence="19">
    <location>
        <begin position="6"/>
        <end position="39"/>
    </location>
</feature>
<evidence type="ECO:0000313" key="20">
    <source>
        <dbReference type="EMBL" id="GGH82114.1"/>
    </source>
</evidence>
<evidence type="ECO:0000256" key="6">
    <source>
        <dbReference type="ARBA" id="ARBA00012487"/>
    </source>
</evidence>
<keyword evidence="10 18" id="KW-0808">Transferase</keyword>
<evidence type="ECO:0000256" key="12">
    <source>
        <dbReference type="ARBA" id="ARBA00022695"/>
    </source>
</evidence>
<dbReference type="GO" id="GO:0004605">
    <property type="term" value="F:phosphatidate cytidylyltransferase activity"/>
    <property type="evidence" value="ECO:0007669"/>
    <property type="project" value="UniProtKB-EC"/>
</dbReference>
<evidence type="ECO:0000256" key="4">
    <source>
        <dbReference type="ARBA" id="ARBA00005189"/>
    </source>
</evidence>
<dbReference type="PANTHER" id="PTHR46382">
    <property type="entry name" value="PHOSPHATIDATE CYTIDYLYLTRANSFERASE"/>
    <property type="match status" value="1"/>
</dbReference>
<reference evidence="20" key="2">
    <citation type="submission" date="2020-09" db="EMBL/GenBank/DDBJ databases">
        <authorList>
            <person name="Sun Q."/>
            <person name="Zhou Y."/>
        </authorList>
    </citation>
    <scope>NUCLEOTIDE SEQUENCE</scope>
    <source>
        <strain evidence="20">CGMCC 1.12777</strain>
    </source>
</reference>
<protein>
    <recommendedName>
        <fullName evidence="7 18">Phosphatidate cytidylyltransferase</fullName>
        <ecNumber evidence="6 18">2.7.7.41</ecNumber>
    </recommendedName>
</protein>
<dbReference type="PANTHER" id="PTHR46382:SF1">
    <property type="entry name" value="PHOSPHATIDATE CYTIDYLYLTRANSFERASE"/>
    <property type="match status" value="1"/>
</dbReference>
<proteinExistence type="inferred from homology"/>